<dbReference type="FunFam" id="3.50.40.10:FF:000002">
    <property type="entry name" value="phenylalanine--tRNA ligase beta subunit"/>
    <property type="match status" value="1"/>
</dbReference>
<evidence type="ECO:0000256" key="6">
    <source>
        <dbReference type="ARBA" id="ARBA00022490"/>
    </source>
</evidence>
<dbReference type="InterPro" id="IPR004531">
    <property type="entry name" value="Phe-tRNA-synth_IIc_bsu_arc_euk"/>
</dbReference>
<dbReference type="GO" id="GO:0000287">
    <property type="term" value="F:magnesium ion binding"/>
    <property type="evidence" value="ECO:0007669"/>
    <property type="project" value="InterPro"/>
</dbReference>
<evidence type="ECO:0000256" key="2">
    <source>
        <dbReference type="ARBA" id="ARBA00004496"/>
    </source>
</evidence>
<dbReference type="PROSITE" id="PS51483">
    <property type="entry name" value="B5"/>
    <property type="match status" value="1"/>
</dbReference>
<name>D8M2W1_BLAHO</name>
<keyword evidence="18" id="KW-1185">Reference proteome</keyword>
<feature type="domain" description="B5" evidence="16">
    <location>
        <begin position="265"/>
        <end position="341"/>
    </location>
</feature>
<sequence>MKRKQEGSEEKEVVVYKIDVPANRQDLLCLEGISRALRIFMGIEEVPKYHLTQPKQERIKIFVEKDTKQIRPYIVGAVLRNIHMNHDVYNNFLDLQDKLHLNICRRRNLVAIGTHNLDSVKPPFYYRALPAEQIVFQPLNQTRDFNARELMDFYRNPANDCKHLMPYTDLIYDSPVIPVLVDSEGTVLSLPPLINGNHSRMDYETENIFIDCTAKDVTKASIVLNTLIAMFSEYCDDRFSAEIVDVVYEEGSVFPEGRSLTYPDFSEKHLDCSVAECCSTIGAAIPVDAMLADLHKMQLDATVLDADTIRVNIPITRSDVIHPCDVFEDVAIAYGYNNIQRKQPPTLTTGAEQPINQLSDMIRAQIAMAGYTEVLTLSLCSRAENYAMLRLEEDGLAVRLANPKTVEFEVCRTSLLPGILKTFRENKHVPYAKGVKLFEVSDVVLKDPANYVGARNERRVCAVYMGQAAQLEIIHGLMDRLMRLLDVAPAPRYSGVAEEVAEGRKQYYIREGEYGAFFPGRCCDIVIIDGEKEEVVGHFGVLHPQVIKNFELRYPGSALELNLEKFL</sequence>
<evidence type="ECO:0000256" key="1">
    <source>
        <dbReference type="ARBA" id="ARBA00001946"/>
    </source>
</evidence>
<dbReference type="FunFam" id="3.30.930.10:FF:000059">
    <property type="entry name" value="phenylalanine--tRNA ligase beta subunit"/>
    <property type="match status" value="1"/>
</dbReference>
<dbReference type="InterPro" id="IPR041616">
    <property type="entry name" value="PheRS_beta_core"/>
</dbReference>
<dbReference type="Pfam" id="PF17759">
    <property type="entry name" value="tRNA_synthFbeta"/>
    <property type="match status" value="1"/>
</dbReference>
<evidence type="ECO:0000256" key="4">
    <source>
        <dbReference type="ARBA" id="ARBA00011209"/>
    </source>
</evidence>
<reference evidence="17" key="1">
    <citation type="submission" date="2010-02" db="EMBL/GenBank/DDBJ databases">
        <title>Sequencing and annotation of the Blastocystis hominis genome.</title>
        <authorList>
            <person name="Wincker P."/>
        </authorList>
    </citation>
    <scope>NUCLEOTIDE SEQUENCE</scope>
    <source>
        <strain evidence="17">Singapore isolate B</strain>
    </source>
</reference>
<dbReference type="GO" id="GO:0009328">
    <property type="term" value="C:phenylalanine-tRNA ligase complex"/>
    <property type="evidence" value="ECO:0007669"/>
    <property type="project" value="TreeGrafter"/>
</dbReference>
<dbReference type="Pfam" id="PF03483">
    <property type="entry name" value="B3_4"/>
    <property type="match status" value="1"/>
</dbReference>
<evidence type="ECO:0000313" key="17">
    <source>
        <dbReference type="EMBL" id="CBK22684.2"/>
    </source>
</evidence>
<evidence type="ECO:0000256" key="13">
    <source>
        <dbReference type="ARBA" id="ARBA00023146"/>
    </source>
</evidence>
<evidence type="ECO:0000313" key="18">
    <source>
        <dbReference type="Proteomes" id="UP000008312"/>
    </source>
</evidence>
<dbReference type="GO" id="GO:0006432">
    <property type="term" value="P:phenylalanyl-tRNA aminoacylation"/>
    <property type="evidence" value="ECO:0007669"/>
    <property type="project" value="InterPro"/>
</dbReference>
<comment type="subcellular location">
    <subcellularLocation>
        <location evidence="2">Cytoplasm</location>
    </subcellularLocation>
</comment>
<evidence type="ECO:0000256" key="7">
    <source>
        <dbReference type="ARBA" id="ARBA00022598"/>
    </source>
</evidence>
<dbReference type="Pfam" id="PF03484">
    <property type="entry name" value="B5"/>
    <property type="match status" value="1"/>
</dbReference>
<dbReference type="Gene3D" id="3.30.930.10">
    <property type="entry name" value="Bira Bifunctional Protein, Domain 2"/>
    <property type="match status" value="1"/>
</dbReference>
<evidence type="ECO:0000256" key="14">
    <source>
        <dbReference type="ARBA" id="ARBA00033189"/>
    </source>
</evidence>
<comment type="catalytic activity">
    <reaction evidence="15">
        <text>tRNA(Phe) + L-phenylalanine + ATP = L-phenylalanyl-tRNA(Phe) + AMP + diphosphate + H(+)</text>
        <dbReference type="Rhea" id="RHEA:19413"/>
        <dbReference type="Rhea" id="RHEA-COMP:9668"/>
        <dbReference type="Rhea" id="RHEA-COMP:9699"/>
        <dbReference type="ChEBI" id="CHEBI:15378"/>
        <dbReference type="ChEBI" id="CHEBI:30616"/>
        <dbReference type="ChEBI" id="CHEBI:33019"/>
        <dbReference type="ChEBI" id="CHEBI:58095"/>
        <dbReference type="ChEBI" id="CHEBI:78442"/>
        <dbReference type="ChEBI" id="CHEBI:78531"/>
        <dbReference type="ChEBI" id="CHEBI:456215"/>
        <dbReference type="EC" id="6.1.1.20"/>
    </reaction>
</comment>
<evidence type="ECO:0000256" key="9">
    <source>
        <dbReference type="ARBA" id="ARBA00022741"/>
    </source>
</evidence>
<dbReference type="SUPFAM" id="SSF55681">
    <property type="entry name" value="Class II aaRS and biotin synthetases"/>
    <property type="match status" value="1"/>
</dbReference>
<dbReference type="InterPro" id="IPR005146">
    <property type="entry name" value="B3/B4_tRNA-bd"/>
</dbReference>
<dbReference type="Pfam" id="PF18262">
    <property type="entry name" value="PhetRS_B1"/>
    <property type="match status" value="1"/>
</dbReference>
<dbReference type="EC" id="6.1.1.20" evidence="5"/>
<gene>
    <name evidence="17" type="ORF">GSBLH_T00002776001</name>
</gene>
<dbReference type="OrthoDB" id="1698572at2759"/>
<comment type="similarity">
    <text evidence="3">Belongs to the phenylalanyl-tRNA synthetase beta subunit family. Type 2 subfamily.</text>
</comment>
<dbReference type="InterPro" id="IPR045864">
    <property type="entry name" value="aa-tRNA-synth_II/BPL/LPL"/>
</dbReference>
<dbReference type="Gene3D" id="3.30.56.10">
    <property type="match status" value="2"/>
</dbReference>
<keyword evidence="7" id="KW-0436">Ligase</keyword>
<dbReference type="SMART" id="SM00873">
    <property type="entry name" value="B3_4"/>
    <property type="match status" value="1"/>
</dbReference>
<dbReference type="InterPro" id="IPR045060">
    <property type="entry name" value="Phe-tRNA-ligase_IIc_bsu"/>
</dbReference>
<comment type="subunit">
    <text evidence="4">Tetramer of two alpha and two beta subunits.</text>
</comment>
<evidence type="ECO:0000256" key="3">
    <source>
        <dbReference type="ARBA" id="ARBA00007438"/>
    </source>
</evidence>
<dbReference type="NCBIfam" id="TIGR00471">
    <property type="entry name" value="pheT_arch"/>
    <property type="match status" value="1"/>
</dbReference>
<accession>D8M2W1</accession>
<keyword evidence="10" id="KW-0067">ATP-binding</keyword>
<dbReference type="OMA" id="FPGRCAN"/>
<keyword evidence="6" id="KW-0963">Cytoplasm</keyword>
<dbReference type="Proteomes" id="UP000008312">
    <property type="component" value="Unassembled WGS sequence"/>
</dbReference>
<evidence type="ECO:0000256" key="5">
    <source>
        <dbReference type="ARBA" id="ARBA00012814"/>
    </source>
</evidence>
<evidence type="ECO:0000256" key="11">
    <source>
        <dbReference type="ARBA" id="ARBA00022842"/>
    </source>
</evidence>
<dbReference type="InParanoid" id="D8M2W1"/>
<evidence type="ECO:0000256" key="12">
    <source>
        <dbReference type="ARBA" id="ARBA00022917"/>
    </source>
</evidence>
<dbReference type="Gene3D" id="3.50.40.10">
    <property type="entry name" value="Phenylalanyl-trna Synthetase, Chain B, domain 3"/>
    <property type="match status" value="1"/>
</dbReference>
<dbReference type="GO" id="GO:0005524">
    <property type="term" value="F:ATP binding"/>
    <property type="evidence" value="ECO:0007669"/>
    <property type="project" value="UniProtKB-KW"/>
</dbReference>
<evidence type="ECO:0000256" key="15">
    <source>
        <dbReference type="ARBA" id="ARBA00049255"/>
    </source>
</evidence>
<evidence type="ECO:0000256" key="10">
    <source>
        <dbReference type="ARBA" id="ARBA00022840"/>
    </source>
</evidence>
<protein>
    <recommendedName>
        <fullName evidence="5">phenylalanine--tRNA ligase</fullName>
        <ecNumber evidence="5">6.1.1.20</ecNumber>
    </recommendedName>
    <alternativeName>
        <fullName evidence="14">Phenylalanyl-tRNA synthetase beta subunit</fullName>
    </alternativeName>
</protein>
<organism evidence="17">
    <name type="scientific">Blastocystis hominis</name>
    <dbReference type="NCBI Taxonomy" id="12968"/>
    <lineage>
        <taxon>Eukaryota</taxon>
        <taxon>Sar</taxon>
        <taxon>Stramenopiles</taxon>
        <taxon>Bigyra</taxon>
        <taxon>Opalozoa</taxon>
        <taxon>Opalinata</taxon>
        <taxon>Blastocystidae</taxon>
        <taxon>Blastocystis</taxon>
    </lineage>
</organism>
<dbReference type="RefSeq" id="XP_012896732.1">
    <property type="nucleotide sequence ID" value="XM_013041278.1"/>
</dbReference>
<comment type="cofactor">
    <cofactor evidence="1">
        <name>Mg(2+)</name>
        <dbReference type="ChEBI" id="CHEBI:18420"/>
    </cofactor>
</comment>
<dbReference type="InterPro" id="IPR009061">
    <property type="entry name" value="DNA-bd_dom_put_sf"/>
</dbReference>
<evidence type="ECO:0000256" key="8">
    <source>
        <dbReference type="ARBA" id="ARBA00022723"/>
    </source>
</evidence>
<keyword evidence="11" id="KW-0460">Magnesium</keyword>
<dbReference type="CDD" id="cd00769">
    <property type="entry name" value="PheRS_beta_core"/>
    <property type="match status" value="1"/>
</dbReference>
<proteinExistence type="inferred from homology"/>
<keyword evidence="9" id="KW-0547">Nucleotide-binding</keyword>
<dbReference type="GeneID" id="24919916"/>
<dbReference type="SMART" id="SM00874">
    <property type="entry name" value="B5"/>
    <property type="match status" value="1"/>
</dbReference>
<keyword evidence="8" id="KW-0479">Metal-binding</keyword>
<dbReference type="PANTHER" id="PTHR10947:SF0">
    <property type="entry name" value="PHENYLALANINE--TRNA LIGASE BETA SUBUNIT"/>
    <property type="match status" value="1"/>
</dbReference>
<dbReference type="InterPro" id="IPR040659">
    <property type="entry name" value="PhetRS_B1"/>
</dbReference>
<keyword evidence="13" id="KW-0030">Aminoacyl-tRNA synthetase</keyword>
<dbReference type="FunCoup" id="D8M2W1">
    <property type="interactions" value="584"/>
</dbReference>
<dbReference type="AlphaFoldDB" id="D8M2W1"/>
<dbReference type="SUPFAM" id="SSF46955">
    <property type="entry name" value="Putative DNA-binding domain"/>
    <property type="match status" value="1"/>
</dbReference>
<dbReference type="EMBL" id="FN668650">
    <property type="protein sequence ID" value="CBK22684.2"/>
    <property type="molecule type" value="Genomic_DNA"/>
</dbReference>
<dbReference type="InterPro" id="IPR020825">
    <property type="entry name" value="Phe-tRNA_synthase-like_B3/B4"/>
</dbReference>
<dbReference type="GO" id="GO:0003723">
    <property type="term" value="F:RNA binding"/>
    <property type="evidence" value="ECO:0007669"/>
    <property type="project" value="InterPro"/>
</dbReference>
<dbReference type="InterPro" id="IPR005147">
    <property type="entry name" value="tRNA_synthase_B5-dom"/>
</dbReference>
<keyword evidence="12" id="KW-0648">Protein biosynthesis</keyword>
<evidence type="ECO:0000259" key="16">
    <source>
        <dbReference type="PROSITE" id="PS51483"/>
    </source>
</evidence>
<dbReference type="PANTHER" id="PTHR10947">
    <property type="entry name" value="PHENYLALANYL-TRNA SYNTHETASE BETA CHAIN AND LEUCINE-RICH REPEAT-CONTAINING PROTEIN 47"/>
    <property type="match status" value="1"/>
</dbReference>
<dbReference type="GO" id="GO:0004826">
    <property type="term" value="F:phenylalanine-tRNA ligase activity"/>
    <property type="evidence" value="ECO:0007669"/>
    <property type="project" value="UniProtKB-EC"/>
</dbReference>